<organism evidence="2 3">
    <name type="scientific">Portunus trituberculatus</name>
    <name type="common">Swimming crab</name>
    <name type="synonym">Neptunus trituberculatus</name>
    <dbReference type="NCBI Taxonomy" id="210409"/>
    <lineage>
        <taxon>Eukaryota</taxon>
        <taxon>Metazoa</taxon>
        <taxon>Ecdysozoa</taxon>
        <taxon>Arthropoda</taxon>
        <taxon>Crustacea</taxon>
        <taxon>Multicrustacea</taxon>
        <taxon>Malacostraca</taxon>
        <taxon>Eumalacostraca</taxon>
        <taxon>Eucarida</taxon>
        <taxon>Decapoda</taxon>
        <taxon>Pleocyemata</taxon>
        <taxon>Brachyura</taxon>
        <taxon>Eubrachyura</taxon>
        <taxon>Portunoidea</taxon>
        <taxon>Portunidae</taxon>
        <taxon>Portuninae</taxon>
        <taxon>Portunus</taxon>
    </lineage>
</organism>
<evidence type="ECO:0000313" key="2">
    <source>
        <dbReference type="EMBL" id="MPC76978.1"/>
    </source>
</evidence>
<protein>
    <submittedName>
        <fullName evidence="2">Uncharacterized protein</fullName>
    </submittedName>
</protein>
<accession>A0A5B7I7Y4</accession>
<dbReference type="AlphaFoldDB" id="A0A5B7I7Y4"/>
<proteinExistence type="predicted"/>
<reference evidence="2 3" key="1">
    <citation type="submission" date="2019-05" db="EMBL/GenBank/DDBJ databases">
        <title>Another draft genome of Portunus trituberculatus and its Hox gene families provides insights of decapod evolution.</title>
        <authorList>
            <person name="Jeong J.-H."/>
            <person name="Song I."/>
            <person name="Kim S."/>
            <person name="Choi T."/>
            <person name="Kim D."/>
            <person name="Ryu S."/>
            <person name="Kim W."/>
        </authorList>
    </citation>
    <scope>NUCLEOTIDE SEQUENCE [LARGE SCALE GENOMIC DNA]</scope>
    <source>
        <tissue evidence="2">Muscle</tissue>
    </source>
</reference>
<dbReference type="Proteomes" id="UP000324222">
    <property type="component" value="Unassembled WGS sequence"/>
</dbReference>
<comment type="caution">
    <text evidence="2">The sequence shown here is derived from an EMBL/GenBank/DDBJ whole genome shotgun (WGS) entry which is preliminary data.</text>
</comment>
<evidence type="ECO:0000256" key="1">
    <source>
        <dbReference type="SAM" id="MobiDB-lite"/>
    </source>
</evidence>
<sequence>MSDGAGDNCRAGDLGTHVATGVGRAHWAQEGGHGGG</sequence>
<name>A0A5B7I7Y4_PORTR</name>
<keyword evidence="3" id="KW-1185">Reference proteome</keyword>
<dbReference type="EMBL" id="VSRR010044728">
    <property type="protein sequence ID" value="MPC76978.1"/>
    <property type="molecule type" value="Genomic_DNA"/>
</dbReference>
<evidence type="ECO:0000313" key="3">
    <source>
        <dbReference type="Proteomes" id="UP000324222"/>
    </source>
</evidence>
<gene>
    <name evidence="2" type="ORF">E2C01_071415</name>
</gene>
<feature type="region of interest" description="Disordered" evidence="1">
    <location>
        <begin position="1"/>
        <end position="36"/>
    </location>
</feature>